<keyword evidence="4" id="KW-1185">Reference proteome</keyword>
<evidence type="ECO:0000256" key="1">
    <source>
        <dbReference type="SAM" id="MobiDB-lite"/>
    </source>
</evidence>
<organism evidence="3 4">
    <name type="scientific">Drechslerella dactyloides</name>
    <name type="common">Nematode-trapping fungus</name>
    <name type="synonym">Arthrobotrys dactyloides</name>
    <dbReference type="NCBI Taxonomy" id="74499"/>
    <lineage>
        <taxon>Eukaryota</taxon>
        <taxon>Fungi</taxon>
        <taxon>Dikarya</taxon>
        <taxon>Ascomycota</taxon>
        <taxon>Pezizomycotina</taxon>
        <taxon>Orbiliomycetes</taxon>
        <taxon>Orbiliales</taxon>
        <taxon>Orbiliaceae</taxon>
        <taxon>Drechslerella</taxon>
    </lineage>
</organism>
<keyword evidence="2" id="KW-1133">Transmembrane helix</keyword>
<dbReference type="AlphaFoldDB" id="A0AAD6NMF8"/>
<evidence type="ECO:0000313" key="4">
    <source>
        <dbReference type="Proteomes" id="UP001221413"/>
    </source>
</evidence>
<dbReference type="Proteomes" id="UP001221413">
    <property type="component" value="Unassembled WGS sequence"/>
</dbReference>
<name>A0AAD6NMF8_DREDA</name>
<accession>A0AAD6NMF8</accession>
<evidence type="ECO:0000256" key="2">
    <source>
        <dbReference type="SAM" id="Phobius"/>
    </source>
</evidence>
<feature type="compositionally biased region" description="Gly residues" evidence="1">
    <location>
        <begin position="1"/>
        <end position="10"/>
    </location>
</feature>
<gene>
    <name evidence="3" type="ORF">Dda_0148</name>
</gene>
<feature type="region of interest" description="Disordered" evidence="1">
    <location>
        <begin position="1"/>
        <end position="65"/>
    </location>
</feature>
<keyword evidence="2" id="KW-0472">Membrane</keyword>
<feature type="transmembrane region" description="Helical" evidence="2">
    <location>
        <begin position="387"/>
        <end position="408"/>
    </location>
</feature>
<protein>
    <submittedName>
        <fullName evidence="3">Uncharacterized protein</fullName>
    </submittedName>
</protein>
<proteinExistence type="predicted"/>
<feature type="region of interest" description="Disordered" evidence="1">
    <location>
        <begin position="297"/>
        <end position="322"/>
    </location>
</feature>
<feature type="transmembrane region" description="Helical" evidence="2">
    <location>
        <begin position="476"/>
        <end position="498"/>
    </location>
</feature>
<keyword evidence="2" id="KW-0812">Transmembrane</keyword>
<reference evidence="3" key="1">
    <citation type="submission" date="2023-01" db="EMBL/GenBank/DDBJ databases">
        <title>The chitinases involved in constricting ring structure development in the nematode-trapping fungus Drechslerella dactyloides.</title>
        <authorList>
            <person name="Wang R."/>
            <person name="Zhang L."/>
            <person name="Tang P."/>
            <person name="Li S."/>
            <person name="Liang L."/>
        </authorList>
    </citation>
    <scope>NUCLEOTIDE SEQUENCE</scope>
    <source>
        <strain evidence="3">YMF1.00031</strain>
    </source>
</reference>
<sequence length="506" mass="55704">MSTRIGGGSRLNGPGPSSPWPGNKELPMPDSDALSLLPTRWRTSQFEPQTSSPGPRVLWGKASPEPETRVVFAEADPELETRPAWGGVSAASWTTDRPERGESGMRQRFPEISIHPPVSHRPLTPDLAANEDEGSPVDWWTIPLNVDCKWIQFRGADPELASELSQAAKIIQEIDAEIPGHDPDKLTNPLSTINVCAPHIIKFWAGLTVEWEGAVCVRETKRKTTSHLELRRYPIDAAMARLSACYSGGPRDRSSTRRKANGIIKKCLKNLANLRHRGLEFQTRINTASHTLGLEIPTSPSLRRRRNSNRNTIRVPLTPPPEDTVLYEEQDSHPPLLSVDSRSEPITDYSSVEGRFPAHFYPQMHDNYTVVTSTHSKLKTFLYDRDTLFLLVFAFVVASGILAGMAFFNPETPGYAAGSQLCRVYASLWCLLIPLFRDSTLPVWPARGWLYATAAVSAALTALAVGLCGVDARWSGLAACIGDFAMLAATVLLAMVVVHSAKDRAV</sequence>
<feature type="transmembrane region" description="Helical" evidence="2">
    <location>
        <begin position="448"/>
        <end position="470"/>
    </location>
</feature>
<evidence type="ECO:0000313" key="3">
    <source>
        <dbReference type="EMBL" id="KAJ6264009.1"/>
    </source>
</evidence>
<dbReference type="EMBL" id="JAQGDS010000001">
    <property type="protein sequence ID" value="KAJ6264009.1"/>
    <property type="molecule type" value="Genomic_DNA"/>
</dbReference>
<comment type="caution">
    <text evidence="3">The sequence shown here is derived from an EMBL/GenBank/DDBJ whole genome shotgun (WGS) entry which is preliminary data.</text>
</comment>
<feature type="compositionally biased region" description="Polar residues" evidence="1">
    <location>
        <begin position="41"/>
        <end position="53"/>
    </location>
</feature>